<evidence type="ECO:0000256" key="1">
    <source>
        <dbReference type="SAM" id="MobiDB-lite"/>
    </source>
</evidence>
<dbReference type="GO" id="GO:0031146">
    <property type="term" value="P:SCF-dependent proteasomal ubiquitin-dependent protein catabolic process"/>
    <property type="evidence" value="ECO:0007669"/>
    <property type="project" value="TreeGrafter"/>
</dbReference>
<accession>A0A1D2JBG0</accession>
<gene>
    <name evidence="3" type="ORF">ACO22_05027</name>
</gene>
<feature type="compositionally biased region" description="Low complexity" evidence="1">
    <location>
        <begin position="96"/>
        <end position="105"/>
    </location>
</feature>
<dbReference type="PANTHER" id="PTHR13318">
    <property type="entry name" value="PARTNER OF PAIRED, ISOFORM B-RELATED"/>
    <property type="match status" value="1"/>
</dbReference>
<sequence>MHSLTLDADKLSPQQYPGKQYPALFGPTETKRSIEEIEVAEHWTISRRIQDVYRAQRRQRTHIHGPHSALTDFLASNNISAAEIRNNYEQRLRQALQQNGQQANGTEDNSSRNEGGTAQDEETSDVAVETQNRRKRKSQAALKAMRAAKQKKVQGEQSDDAKILNSMVRGKKASHRVPGQLENCESCQTRFTVTAYSKAGPGGGLMCSPCSKLVDLRDQQTKKAFANKNKKGRRQNVSKILDGIAQLGATSLVESCIKTVADHIENIEELGDLPPDLVLRLSHILSKRRALNPLTVDLFLRGDVTVIDIYDCGKLEEDDFQKIFSTMPFLERVNLRFAGQLKDKQLEYMMEHNKELKHLHLDASNLISNGCWQKLFITCGSKLESLKLSNLDSALDDESIAVMAEHCTNLCCLKLKTCWLLGDDALSSIAKLSKLEHLSLEFMKETSSNVLLDMVDKVGPSLQTLSLVSFKNAEDEMLDMIHQRCRRLSKLRFADNDKCTDASYSRLFTDWDNPPLTHVDFSSTRDVDNRNPDGPEEPIGLASAGFTALMNHSGKFIEALNICSCRHISHKALSEVFDGEQKYPCLKEFDISFHTSADDSLVLGIFRSCPALRKVIAFACFGIRDVKVPPGVALVGGLNAHHTALQEDSMKVIDQIF</sequence>
<feature type="compositionally biased region" description="Polar residues" evidence="1">
    <location>
        <begin position="106"/>
        <end position="116"/>
    </location>
</feature>
<evidence type="ECO:0000259" key="2">
    <source>
        <dbReference type="Pfam" id="PF23550"/>
    </source>
</evidence>
<protein>
    <recommendedName>
        <fullName evidence="2">DNA repair protein rhp7 treble clef domain-containing protein</fullName>
    </recommendedName>
</protein>
<feature type="region of interest" description="Disordered" evidence="1">
    <location>
        <begin position="96"/>
        <end position="163"/>
    </location>
</feature>
<dbReference type="PANTHER" id="PTHR13318:SF234">
    <property type="entry name" value="RNI-LIKE PROTEIN"/>
    <property type="match status" value="1"/>
</dbReference>
<feature type="region of interest" description="Disordered" evidence="1">
    <location>
        <begin position="1"/>
        <end position="24"/>
    </location>
</feature>
<dbReference type="InterPro" id="IPR032675">
    <property type="entry name" value="LRR_dom_sf"/>
</dbReference>
<dbReference type="GO" id="GO:0019005">
    <property type="term" value="C:SCF ubiquitin ligase complex"/>
    <property type="evidence" value="ECO:0007669"/>
    <property type="project" value="TreeGrafter"/>
</dbReference>
<feature type="domain" description="DNA repair protein rhp7 treble clef" evidence="2">
    <location>
        <begin position="178"/>
        <end position="213"/>
    </location>
</feature>
<dbReference type="VEuPathDB" id="FungiDB:PABG_02700"/>
<dbReference type="SUPFAM" id="SSF52047">
    <property type="entry name" value="RNI-like"/>
    <property type="match status" value="1"/>
</dbReference>
<reference evidence="3 4" key="1">
    <citation type="submission" date="2016-06" db="EMBL/GenBank/DDBJ databases">
        <authorList>
            <person name="Kjaerup R.B."/>
            <person name="Dalgaard T.S."/>
            <person name="Juul-Madsen H.R."/>
        </authorList>
    </citation>
    <scope>NUCLEOTIDE SEQUENCE [LARGE SCALE GENOMIC DNA]</scope>
    <source>
        <strain evidence="3 4">Pb300</strain>
    </source>
</reference>
<evidence type="ECO:0000313" key="3">
    <source>
        <dbReference type="EMBL" id="ODH25792.1"/>
    </source>
</evidence>
<name>A0A1D2JBG0_PARBR</name>
<dbReference type="FunFam" id="3.80.10.10:FF:000601">
    <property type="entry name" value="DNA repair protein Rad7, protein"/>
    <property type="match status" value="1"/>
</dbReference>
<dbReference type="EMBL" id="LZYO01000213">
    <property type="protein sequence ID" value="ODH25792.1"/>
    <property type="molecule type" value="Genomic_DNA"/>
</dbReference>
<dbReference type="InterPro" id="IPR056451">
    <property type="entry name" value="Znf_Tbcl_Rhp7"/>
</dbReference>
<dbReference type="Gene3D" id="3.80.10.10">
    <property type="entry name" value="Ribonuclease Inhibitor"/>
    <property type="match status" value="2"/>
</dbReference>
<dbReference type="VEuPathDB" id="FungiDB:PADG_01145"/>
<organism evidence="3 4">
    <name type="scientific">Paracoccidioides brasiliensis</name>
    <dbReference type="NCBI Taxonomy" id="121759"/>
    <lineage>
        <taxon>Eukaryota</taxon>
        <taxon>Fungi</taxon>
        <taxon>Dikarya</taxon>
        <taxon>Ascomycota</taxon>
        <taxon>Pezizomycotina</taxon>
        <taxon>Eurotiomycetes</taxon>
        <taxon>Eurotiomycetidae</taxon>
        <taxon>Onygenales</taxon>
        <taxon>Ajellomycetaceae</taxon>
        <taxon>Paracoccidioides</taxon>
    </lineage>
</organism>
<comment type="caution">
    <text evidence="3">The sequence shown here is derived from an EMBL/GenBank/DDBJ whole genome shotgun (WGS) entry which is preliminary data.</text>
</comment>
<dbReference type="Pfam" id="PF23550">
    <property type="entry name" value="zf_Tbcl_Rhp7"/>
    <property type="match status" value="1"/>
</dbReference>
<dbReference type="Proteomes" id="UP000242814">
    <property type="component" value="Unassembled WGS sequence"/>
</dbReference>
<evidence type="ECO:0000313" key="4">
    <source>
        <dbReference type="Proteomes" id="UP000242814"/>
    </source>
</evidence>
<dbReference type="AlphaFoldDB" id="A0A1D2JBG0"/>
<proteinExistence type="predicted"/>